<dbReference type="GO" id="GO:0005739">
    <property type="term" value="C:mitochondrion"/>
    <property type="evidence" value="ECO:0007669"/>
    <property type="project" value="TreeGrafter"/>
</dbReference>
<dbReference type="SUPFAM" id="SSF53383">
    <property type="entry name" value="PLP-dependent transferases"/>
    <property type="match status" value="1"/>
</dbReference>
<proteinExistence type="inferred from homology"/>
<dbReference type="AlphaFoldDB" id="A0A9N9RVX9"/>
<dbReference type="Gene3D" id="3.40.640.10">
    <property type="entry name" value="Type I PLP-dependent aspartate aminotransferase-like (Major domain)"/>
    <property type="match status" value="1"/>
</dbReference>
<evidence type="ECO:0000256" key="2">
    <source>
        <dbReference type="ARBA" id="ARBA00022898"/>
    </source>
</evidence>
<name>A0A9N9RVX9_9DIPT</name>
<comment type="similarity">
    <text evidence="1 3">Belongs to the class-III pyridoxal-phosphate-dependent aminotransferase family.</text>
</comment>
<keyword evidence="5" id="KW-1185">Reference proteome</keyword>
<dbReference type="EMBL" id="OU895878">
    <property type="protein sequence ID" value="CAG9803521.1"/>
    <property type="molecule type" value="Genomic_DNA"/>
</dbReference>
<accession>A0A9N9RVX9</accession>
<dbReference type="GO" id="GO:0030170">
    <property type="term" value="F:pyridoxal phosphate binding"/>
    <property type="evidence" value="ECO:0007669"/>
    <property type="project" value="InterPro"/>
</dbReference>
<keyword evidence="2 3" id="KW-0663">Pyridoxal phosphate</keyword>
<reference evidence="4" key="1">
    <citation type="submission" date="2022-01" db="EMBL/GenBank/DDBJ databases">
        <authorList>
            <person name="King R."/>
        </authorList>
    </citation>
    <scope>NUCLEOTIDE SEQUENCE</scope>
</reference>
<organism evidence="4 5">
    <name type="scientific">Chironomus riparius</name>
    <dbReference type="NCBI Taxonomy" id="315576"/>
    <lineage>
        <taxon>Eukaryota</taxon>
        <taxon>Metazoa</taxon>
        <taxon>Ecdysozoa</taxon>
        <taxon>Arthropoda</taxon>
        <taxon>Hexapoda</taxon>
        <taxon>Insecta</taxon>
        <taxon>Pterygota</taxon>
        <taxon>Neoptera</taxon>
        <taxon>Endopterygota</taxon>
        <taxon>Diptera</taxon>
        <taxon>Nematocera</taxon>
        <taxon>Chironomoidea</taxon>
        <taxon>Chironomidae</taxon>
        <taxon>Chironominae</taxon>
        <taxon>Chironomus</taxon>
    </lineage>
</organism>
<dbReference type="PANTHER" id="PTHR45688:SF13">
    <property type="entry name" value="ALANINE--GLYOXYLATE AMINOTRANSFERASE 2-LIKE"/>
    <property type="match status" value="1"/>
</dbReference>
<dbReference type="CDD" id="cd00610">
    <property type="entry name" value="OAT_like"/>
    <property type="match status" value="1"/>
</dbReference>
<gene>
    <name evidence="4" type="ORF">CHIRRI_LOCUS6421</name>
</gene>
<dbReference type="Proteomes" id="UP001153620">
    <property type="component" value="Chromosome 2"/>
</dbReference>
<dbReference type="PROSITE" id="PS00600">
    <property type="entry name" value="AA_TRANSFER_CLASS_3"/>
    <property type="match status" value="1"/>
</dbReference>
<reference evidence="4" key="2">
    <citation type="submission" date="2022-10" db="EMBL/GenBank/DDBJ databases">
        <authorList>
            <consortium name="ENA_rothamsted_submissions"/>
            <consortium name="culmorum"/>
            <person name="King R."/>
        </authorList>
    </citation>
    <scope>NUCLEOTIDE SEQUENCE</scope>
</reference>
<sequence length="481" mass="53505">MCEPVTEIYPKDQTIELRNKIIGKSCSLFYKSEPLKIVRGEGQYMFDEKGTKYLDCINNVATVGHCHPKVVQAGSKQMGIISTNSRFLHDEMLVCAQNLLKHIPGDSLSVCYFVNSGSEANDLALRLARAHTKQKDIITLDHAYHGHLLSTMEISPYKFNQSSNIDVKKPDYIHVASCPDVYRGKYRDVDYRGCDMAEVYANDVKDIVEKVKKEGRGVAGYIAESLQSCGGQIIYPKGYLQKVYDIVRKAGGVCISDEVQVGFGRAGTHYWSFETQDVVPDILTVAKPMGNGHPVAAVIVTREIAESFAQTGVMYFNTYGGNPVSCAIANAVMNVIEDEKLQENCLVVGDYLKLKTGELMIDFDLIGDVRGLGLFVGIELVKDRKLRTPATEEATFVVDRMKNVHKILVSSDGPDENVIKLKPPMVFNKENADQFLEGFRECLMQLKEIKSVESVTTQMPCSLTITASKIIESREHTVKSI</sequence>
<dbReference type="InterPro" id="IPR015422">
    <property type="entry name" value="PyrdxlP-dep_Trfase_small"/>
</dbReference>
<evidence type="ECO:0000313" key="4">
    <source>
        <dbReference type="EMBL" id="CAG9803521.1"/>
    </source>
</evidence>
<evidence type="ECO:0008006" key="6">
    <source>
        <dbReference type="Google" id="ProtNLM"/>
    </source>
</evidence>
<evidence type="ECO:0000256" key="1">
    <source>
        <dbReference type="ARBA" id="ARBA00008954"/>
    </source>
</evidence>
<dbReference type="PANTHER" id="PTHR45688">
    <property type="match status" value="1"/>
</dbReference>
<evidence type="ECO:0000256" key="3">
    <source>
        <dbReference type="RuleBase" id="RU003560"/>
    </source>
</evidence>
<dbReference type="Pfam" id="PF00202">
    <property type="entry name" value="Aminotran_3"/>
    <property type="match status" value="1"/>
</dbReference>
<dbReference type="PIRSF" id="PIRSF000521">
    <property type="entry name" value="Transaminase_4ab_Lys_Orn"/>
    <property type="match status" value="1"/>
</dbReference>
<dbReference type="InterPro" id="IPR015421">
    <property type="entry name" value="PyrdxlP-dep_Trfase_major"/>
</dbReference>
<protein>
    <recommendedName>
        <fullName evidence="6">Alanine-glyoxylate aminotransferase</fullName>
    </recommendedName>
</protein>
<dbReference type="InterPro" id="IPR049704">
    <property type="entry name" value="Aminotrans_3_PPA_site"/>
</dbReference>
<dbReference type="InterPro" id="IPR015424">
    <property type="entry name" value="PyrdxlP-dep_Trfase"/>
</dbReference>
<evidence type="ECO:0000313" key="5">
    <source>
        <dbReference type="Proteomes" id="UP001153620"/>
    </source>
</evidence>
<dbReference type="Gene3D" id="3.90.1150.10">
    <property type="entry name" value="Aspartate Aminotransferase, domain 1"/>
    <property type="match status" value="1"/>
</dbReference>
<dbReference type="OrthoDB" id="10261433at2759"/>
<dbReference type="GO" id="GO:0008483">
    <property type="term" value="F:transaminase activity"/>
    <property type="evidence" value="ECO:0007669"/>
    <property type="project" value="InterPro"/>
</dbReference>
<dbReference type="InterPro" id="IPR005814">
    <property type="entry name" value="Aminotrans_3"/>
</dbReference>